<dbReference type="InterPro" id="IPR000792">
    <property type="entry name" value="Tscrpt_reg_LuxR_C"/>
</dbReference>
<dbReference type="Gene3D" id="1.10.10.10">
    <property type="entry name" value="Winged helix-like DNA-binding domain superfamily/Winged helix DNA-binding domain"/>
    <property type="match status" value="1"/>
</dbReference>
<dbReference type="InterPro" id="IPR011006">
    <property type="entry name" value="CheY-like_superfamily"/>
</dbReference>
<dbReference type="InterPro" id="IPR036388">
    <property type="entry name" value="WH-like_DNA-bd_sf"/>
</dbReference>
<dbReference type="RefSeq" id="WP_078700163.1">
    <property type="nucleotide sequence ID" value="NZ_LT796768.1"/>
</dbReference>
<accession>A0A1T4Z2Z5</accession>
<evidence type="ECO:0000256" key="2">
    <source>
        <dbReference type="ARBA" id="ARBA00023125"/>
    </source>
</evidence>
<proteinExistence type="predicted"/>
<evidence type="ECO:0000256" key="4">
    <source>
        <dbReference type="PROSITE-ProRule" id="PRU00169"/>
    </source>
</evidence>
<dbReference type="GO" id="GO:0000160">
    <property type="term" value="P:phosphorelay signal transduction system"/>
    <property type="evidence" value="ECO:0007669"/>
    <property type="project" value="InterPro"/>
</dbReference>
<dbReference type="Gene3D" id="3.40.50.2300">
    <property type="match status" value="1"/>
</dbReference>
<evidence type="ECO:0000259" key="5">
    <source>
        <dbReference type="PROSITE" id="PS50043"/>
    </source>
</evidence>
<dbReference type="STRING" id="1736691.SAMN06295964_2160"/>
<feature type="modified residue" description="4-aspartylphosphate" evidence="4">
    <location>
        <position position="72"/>
    </location>
</feature>
<dbReference type="Proteomes" id="UP000191040">
    <property type="component" value="Chromosome I"/>
</dbReference>
<protein>
    <submittedName>
        <fullName evidence="7">DNA-binding response regulator, NarL/FixJ family, contains REC and HTH domains</fullName>
    </submittedName>
</protein>
<dbReference type="GO" id="GO:0006355">
    <property type="term" value="P:regulation of DNA-templated transcription"/>
    <property type="evidence" value="ECO:0007669"/>
    <property type="project" value="InterPro"/>
</dbReference>
<dbReference type="PROSITE" id="PS50043">
    <property type="entry name" value="HTH_LUXR_2"/>
    <property type="match status" value="1"/>
</dbReference>
<evidence type="ECO:0000313" key="8">
    <source>
        <dbReference type="Proteomes" id="UP000191040"/>
    </source>
</evidence>
<dbReference type="PRINTS" id="PR00038">
    <property type="entry name" value="HTHLUXR"/>
</dbReference>
<keyword evidence="2 7" id="KW-0238">DNA-binding</keyword>
<evidence type="ECO:0000259" key="6">
    <source>
        <dbReference type="PROSITE" id="PS50110"/>
    </source>
</evidence>
<keyword evidence="1" id="KW-0805">Transcription regulation</keyword>
<dbReference type="OrthoDB" id="3786757at2"/>
<reference evidence="8" key="1">
    <citation type="submission" date="2017-02" db="EMBL/GenBank/DDBJ databases">
        <authorList>
            <person name="Varghese N."/>
            <person name="Submissions S."/>
        </authorList>
    </citation>
    <scope>NUCLEOTIDE SEQUENCE [LARGE SCALE GENOMIC DNA]</scope>
    <source>
        <strain evidence="8">9H-4</strain>
    </source>
</reference>
<gene>
    <name evidence="7" type="ORF">SAMN06295964_2160</name>
</gene>
<dbReference type="PANTHER" id="PTHR44688">
    <property type="entry name" value="DNA-BINDING TRANSCRIPTIONAL ACTIVATOR DEVR_DOSR"/>
    <property type="match status" value="1"/>
</dbReference>
<dbReference type="GO" id="GO:0003677">
    <property type="term" value="F:DNA binding"/>
    <property type="evidence" value="ECO:0007669"/>
    <property type="project" value="UniProtKB-KW"/>
</dbReference>
<sequence>MTTMAAQVASPRSARPSASCKVLIVGRPSIFRNGIHSLAEFESVVSECRAVQTCTEGVELAKRFQPHVLLVDVTSPCGSTVQIAQAFRECRPEMAIMLYSDGDHVPHVLSRDAQAYGAFTRTTSPSAIKRLVGCIVRDNVIADDHETVPDAGTLVRLSGRQMEVLREMSRGSSNPEIARTLLMSSHTVKQHTQAIYQRLGVRNRVEAVTFAQRLGMLPIGA</sequence>
<dbReference type="InterPro" id="IPR016032">
    <property type="entry name" value="Sig_transdc_resp-reg_C-effctor"/>
</dbReference>
<keyword evidence="3" id="KW-0804">Transcription</keyword>
<dbReference type="InterPro" id="IPR001789">
    <property type="entry name" value="Sig_transdc_resp-reg_receiver"/>
</dbReference>
<dbReference type="PROSITE" id="PS00622">
    <property type="entry name" value="HTH_LUXR_1"/>
    <property type="match status" value="1"/>
</dbReference>
<evidence type="ECO:0000256" key="1">
    <source>
        <dbReference type="ARBA" id="ARBA00023015"/>
    </source>
</evidence>
<dbReference type="SUPFAM" id="SSF46894">
    <property type="entry name" value="C-terminal effector domain of the bipartite response regulators"/>
    <property type="match status" value="1"/>
</dbReference>
<dbReference type="EMBL" id="LT796768">
    <property type="protein sequence ID" value="SKB08427.1"/>
    <property type="molecule type" value="Genomic_DNA"/>
</dbReference>
<dbReference type="AlphaFoldDB" id="A0A1T4Z2Z5"/>
<feature type="domain" description="Response regulatory" evidence="6">
    <location>
        <begin position="21"/>
        <end position="136"/>
    </location>
</feature>
<feature type="domain" description="HTH luxR-type" evidence="5">
    <location>
        <begin position="150"/>
        <end position="215"/>
    </location>
</feature>
<dbReference type="SMART" id="SM00421">
    <property type="entry name" value="HTH_LUXR"/>
    <property type="match status" value="1"/>
</dbReference>
<dbReference type="Pfam" id="PF00196">
    <property type="entry name" value="GerE"/>
    <property type="match status" value="1"/>
</dbReference>
<name>A0A1T4Z2Z5_9ACTN</name>
<evidence type="ECO:0000256" key="3">
    <source>
        <dbReference type="ARBA" id="ARBA00023163"/>
    </source>
</evidence>
<evidence type="ECO:0000313" key="7">
    <source>
        <dbReference type="EMBL" id="SKB08427.1"/>
    </source>
</evidence>
<keyword evidence="4" id="KW-0597">Phosphoprotein</keyword>
<dbReference type="SUPFAM" id="SSF52172">
    <property type="entry name" value="CheY-like"/>
    <property type="match status" value="1"/>
</dbReference>
<keyword evidence="8" id="KW-1185">Reference proteome</keyword>
<dbReference type="CDD" id="cd06170">
    <property type="entry name" value="LuxR_C_like"/>
    <property type="match status" value="1"/>
</dbReference>
<organism evidence="7 8">
    <name type="scientific">Aeromicrobium choanae</name>
    <dbReference type="NCBI Taxonomy" id="1736691"/>
    <lineage>
        <taxon>Bacteria</taxon>
        <taxon>Bacillati</taxon>
        <taxon>Actinomycetota</taxon>
        <taxon>Actinomycetes</taxon>
        <taxon>Propionibacteriales</taxon>
        <taxon>Nocardioidaceae</taxon>
        <taxon>Aeromicrobium</taxon>
    </lineage>
</organism>
<dbReference type="PROSITE" id="PS50110">
    <property type="entry name" value="RESPONSE_REGULATORY"/>
    <property type="match status" value="1"/>
</dbReference>
<dbReference type="PANTHER" id="PTHR44688:SF16">
    <property type="entry name" value="DNA-BINDING TRANSCRIPTIONAL ACTIVATOR DEVR_DOSR"/>
    <property type="match status" value="1"/>
</dbReference>